<feature type="compositionally biased region" description="Acidic residues" evidence="1">
    <location>
        <begin position="1"/>
        <end position="20"/>
    </location>
</feature>
<dbReference type="Proteomes" id="UP001603857">
    <property type="component" value="Unassembled WGS sequence"/>
</dbReference>
<gene>
    <name evidence="2" type="ORF">Fmac_011550</name>
</gene>
<organism evidence="2 3">
    <name type="scientific">Flemingia macrophylla</name>
    <dbReference type="NCBI Taxonomy" id="520843"/>
    <lineage>
        <taxon>Eukaryota</taxon>
        <taxon>Viridiplantae</taxon>
        <taxon>Streptophyta</taxon>
        <taxon>Embryophyta</taxon>
        <taxon>Tracheophyta</taxon>
        <taxon>Spermatophyta</taxon>
        <taxon>Magnoliopsida</taxon>
        <taxon>eudicotyledons</taxon>
        <taxon>Gunneridae</taxon>
        <taxon>Pentapetalae</taxon>
        <taxon>rosids</taxon>
        <taxon>fabids</taxon>
        <taxon>Fabales</taxon>
        <taxon>Fabaceae</taxon>
        <taxon>Papilionoideae</taxon>
        <taxon>50 kb inversion clade</taxon>
        <taxon>NPAAA clade</taxon>
        <taxon>indigoferoid/millettioid clade</taxon>
        <taxon>Phaseoleae</taxon>
        <taxon>Flemingia</taxon>
    </lineage>
</organism>
<comment type="caution">
    <text evidence="2">The sequence shown here is derived from an EMBL/GenBank/DDBJ whole genome shotgun (WGS) entry which is preliminary data.</text>
</comment>
<feature type="region of interest" description="Disordered" evidence="1">
    <location>
        <begin position="1"/>
        <end position="26"/>
    </location>
</feature>
<name>A0ABD1MMS7_9FABA</name>
<evidence type="ECO:0000313" key="3">
    <source>
        <dbReference type="Proteomes" id="UP001603857"/>
    </source>
</evidence>
<feature type="compositionally biased region" description="Polar residues" evidence="1">
    <location>
        <begin position="326"/>
        <end position="376"/>
    </location>
</feature>
<feature type="region of interest" description="Disordered" evidence="1">
    <location>
        <begin position="326"/>
        <end position="395"/>
    </location>
</feature>
<evidence type="ECO:0000256" key="1">
    <source>
        <dbReference type="SAM" id="MobiDB-lite"/>
    </source>
</evidence>
<reference evidence="2 3" key="1">
    <citation type="submission" date="2024-08" db="EMBL/GenBank/DDBJ databases">
        <title>Insights into the chromosomal genome structure of Flemingia macrophylla.</title>
        <authorList>
            <person name="Ding Y."/>
            <person name="Zhao Y."/>
            <person name="Bi W."/>
            <person name="Wu M."/>
            <person name="Zhao G."/>
            <person name="Gong Y."/>
            <person name="Li W."/>
            <person name="Zhang P."/>
        </authorList>
    </citation>
    <scope>NUCLEOTIDE SEQUENCE [LARGE SCALE GENOMIC DNA]</scope>
    <source>
        <strain evidence="2">DYQJB</strain>
        <tissue evidence="2">Leaf</tissue>
    </source>
</reference>
<protein>
    <submittedName>
        <fullName evidence="2">Uncharacterized protein</fullName>
    </submittedName>
</protein>
<dbReference type="EMBL" id="JBGMDY010000004">
    <property type="protein sequence ID" value="KAL2337104.1"/>
    <property type="molecule type" value="Genomic_DNA"/>
</dbReference>
<accession>A0ABD1MMS7</accession>
<evidence type="ECO:0000313" key="2">
    <source>
        <dbReference type="EMBL" id="KAL2337104.1"/>
    </source>
</evidence>
<dbReference type="PANTHER" id="PTHR34567">
    <property type="entry name" value="FK506-BINDING-LIKE PROTEIN"/>
    <property type="match status" value="1"/>
</dbReference>
<keyword evidence="3" id="KW-1185">Reference proteome</keyword>
<dbReference type="AlphaFoldDB" id="A0ABD1MMS7"/>
<proteinExistence type="predicted"/>
<dbReference type="PANTHER" id="PTHR34567:SF9">
    <property type="entry name" value="CONTAINING PROTEIN, PUTATIVE-RELATED"/>
    <property type="match status" value="1"/>
</dbReference>
<sequence length="417" mass="47598">MDVSEEPLEEETQYEGEETASETHSHSPFIRTFDGCQVKWANGIIVRGSSAVEDLRCVLRYSTTSMLLFLLRIETPHALKKRCHVGHCNCKYWKDGIPLWEKKYCTIVGLVPWQKIIDSKLFVYCHNNVFDWNDSAAEEAFQNAKNRYWANINSIPCDISLPNPDAYIDQIDWNPHIDPELIKEIDNAFFNVPDEEHENAMKNKRTKTSGNIEYPWECTDTPHSRGIKNYNVQGWDQGNSGNVDNTGNPWECNLTHAKGGLTNNAWEDGGSVDPWGWDDGMHHNNQCNGWNSGNLKKDDGWGRGSSWCQQQSNNLANIGNSWQCKSSQQNLSSKNTGWRNSGANVSGWKQQQKADVSSHLQFKRNSGGWTAQNHGNQWREGSHRHKVGYNGSQFQRDGCQTGHYWGKEKSKKRDFVP</sequence>